<protein>
    <recommendedName>
        <fullName evidence="8">DUF202 domain-containing protein</fullName>
    </recommendedName>
</protein>
<dbReference type="EMBL" id="KV878970">
    <property type="protein sequence ID" value="OJK04747.1"/>
    <property type="molecule type" value="Genomic_DNA"/>
</dbReference>
<proteinExistence type="predicted"/>
<dbReference type="AlphaFoldDB" id="A0A1L9X8I2"/>
<feature type="domain" description="DUF202" evidence="8">
    <location>
        <begin position="141"/>
        <end position="235"/>
    </location>
</feature>
<evidence type="ECO:0000256" key="4">
    <source>
        <dbReference type="ARBA" id="ARBA00022989"/>
    </source>
</evidence>
<feature type="transmembrane region" description="Helical" evidence="7">
    <location>
        <begin position="212"/>
        <end position="232"/>
    </location>
</feature>
<feature type="region of interest" description="Disordered" evidence="6">
    <location>
        <begin position="1"/>
        <end position="120"/>
    </location>
</feature>
<evidence type="ECO:0000256" key="5">
    <source>
        <dbReference type="ARBA" id="ARBA00023136"/>
    </source>
</evidence>
<reference evidence="10" key="1">
    <citation type="journal article" date="2017" name="Genome Biol.">
        <title>Comparative genomics reveals high biological diversity and specific adaptations in the industrially and medically important fungal genus Aspergillus.</title>
        <authorList>
            <person name="de Vries R.P."/>
            <person name="Riley R."/>
            <person name="Wiebenga A."/>
            <person name="Aguilar-Osorio G."/>
            <person name="Amillis S."/>
            <person name="Uchima C.A."/>
            <person name="Anderluh G."/>
            <person name="Asadollahi M."/>
            <person name="Askin M."/>
            <person name="Barry K."/>
            <person name="Battaglia E."/>
            <person name="Bayram O."/>
            <person name="Benocci T."/>
            <person name="Braus-Stromeyer S.A."/>
            <person name="Caldana C."/>
            <person name="Canovas D."/>
            <person name="Cerqueira G.C."/>
            <person name="Chen F."/>
            <person name="Chen W."/>
            <person name="Choi C."/>
            <person name="Clum A."/>
            <person name="Dos Santos R.A."/>
            <person name="Damasio A.R."/>
            <person name="Diallinas G."/>
            <person name="Emri T."/>
            <person name="Fekete E."/>
            <person name="Flipphi M."/>
            <person name="Freyberg S."/>
            <person name="Gallo A."/>
            <person name="Gournas C."/>
            <person name="Habgood R."/>
            <person name="Hainaut M."/>
            <person name="Harispe M.L."/>
            <person name="Henrissat B."/>
            <person name="Hilden K.S."/>
            <person name="Hope R."/>
            <person name="Hossain A."/>
            <person name="Karabika E."/>
            <person name="Karaffa L."/>
            <person name="Karanyi Z."/>
            <person name="Krasevec N."/>
            <person name="Kuo A."/>
            <person name="Kusch H."/>
            <person name="LaButti K."/>
            <person name="Lagendijk E.L."/>
            <person name="Lapidus A."/>
            <person name="Levasseur A."/>
            <person name="Lindquist E."/>
            <person name="Lipzen A."/>
            <person name="Logrieco A.F."/>
            <person name="MacCabe A."/>
            <person name="Maekelae M.R."/>
            <person name="Malavazi I."/>
            <person name="Melin P."/>
            <person name="Meyer V."/>
            <person name="Mielnichuk N."/>
            <person name="Miskei M."/>
            <person name="Molnar A.P."/>
            <person name="Mule G."/>
            <person name="Ngan C.Y."/>
            <person name="Orejas M."/>
            <person name="Orosz E."/>
            <person name="Ouedraogo J.P."/>
            <person name="Overkamp K.M."/>
            <person name="Park H.-S."/>
            <person name="Perrone G."/>
            <person name="Piumi F."/>
            <person name="Punt P.J."/>
            <person name="Ram A.F."/>
            <person name="Ramon A."/>
            <person name="Rauscher S."/>
            <person name="Record E."/>
            <person name="Riano-Pachon D.M."/>
            <person name="Robert V."/>
            <person name="Roehrig J."/>
            <person name="Ruller R."/>
            <person name="Salamov A."/>
            <person name="Salih N.S."/>
            <person name="Samson R.A."/>
            <person name="Sandor E."/>
            <person name="Sanguinetti M."/>
            <person name="Schuetze T."/>
            <person name="Sepcic K."/>
            <person name="Shelest E."/>
            <person name="Sherlock G."/>
            <person name="Sophianopoulou V."/>
            <person name="Squina F.M."/>
            <person name="Sun H."/>
            <person name="Susca A."/>
            <person name="Todd R.B."/>
            <person name="Tsang A."/>
            <person name="Unkles S.E."/>
            <person name="van de Wiele N."/>
            <person name="van Rossen-Uffink D."/>
            <person name="Oliveira J.V."/>
            <person name="Vesth T.C."/>
            <person name="Visser J."/>
            <person name="Yu J.-H."/>
            <person name="Zhou M."/>
            <person name="Andersen M.R."/>
            <person name="Archer D.B."/>
            <person name="Baker S.E."/>
            <person name="Benoit I."/>
            <person name="Brakhage A.A."/>
            <person name="Braus G.H."/>
            <person name="Fischer R."/>
            <person name="Frisvad J.C."/>
            <person name="Goldman G.H."/>
            <person name="Houbraken J."/>
            <person name="Oakley B."/>
            <person name="Pocsi I."/>
            <person name="Scazzocchio C."/>
            <person name="Seiboth B."/>
            <person name="vanKuyk P.A."/>
            <person name="Wortman J."/>
            <person name="Dyer P.S."/>
            <person name="Grigoriev I.V."/>
        </authorList>
    </citation>
    <scope>NUCLEOTIDE SEQUENCE [LARGE SCALE GENOMIC DNA]</scope>
    <source>
        <strain evidence="10">ATCC 16872 / CBS 172.66 / WB 5094</strain>
    </source>
</reference>
<gene>
    <name evidence="9" type="ORF">ASPACDRAFT_38308</name>
</gene>
<evidence type="ECO:0000313" key="9">
    <source>
        <dbReference type="EMBL" id="OJK04747.1"/>
    </source>
</evidence>
<keyword evidence="4 7" id="KW-1133">Transmembrane helix</keyword>
<dbReference type="PANTHER" id="PTHR34187">
    <property type="entry name" value="FGR18P"/>
    <property type="match status" value="1"/>
</dbReference>
<keyword evidence="10" id="KW-1185">Reference proteome</keyword>
<evidence type="ECO:0000256" key="2">
    <source>
        <dbReference type="ARBA" id="ARBA00022475"/>
    </source>
</evidence>
<sequence length="278" mass="29793">MESSDLTTQSTQKPGDSPLSHSPSSPRSSRGEPHRMSSPSAEQGPAATPSHGGQSYPFNECTPIVSNSDSSRRNYRSTDGLRNRETGSVNSHAGIQERRDARPTDQQAPQSDAEEPHASWYRRVAEKYGSLELENKGSVARDHLALERTFLAWLRTSLAFASIGIAVTQLFRLNNTGNVTGVDPSSQSLNIDPASVAISSAAQRLRSIGKPLGTTFIGVAILILLVGFHRYFESQYWIIRGKFPASRGSVGLIAIVAAALIVATLVVILAISPGAVEA</sequence>
<feature type="transmembrane region" description="Helical" evidence="7">
    <location>
        <begin position="150"/>
        <end position="171"/>
    </location>
</feature>
<evidence type="ECO:0000256" key="6">
    <source>
        <dbReference type="SAM" id="MobiDB-lite"/>
    </source>
</evidence>
<evidence type="ECO:0000256" key="1">
    <source>
        <dbReference type="ARBA" id="ARBA00004651"/>
    </source>
</evidence>
<dbReference type="InterPro" id="IPR052053">
    <property type="entry name" value="IM_YidH-like"/>
</dbReference>
<evidence type="ECO:0000256" key="3">
    <source>
        <dbReference type="ARBA" id="ARBA00022692"/>
    </source>
</evidence>
<evidence type="ECO:0000256" key="7">
    <source>
        <dbReference type="SAM" id="Phobius"/>
    </source>
</evidence>
<dbReference type="Pfam" id="PF02656">
    <property type="entry name" value="DUF202"/>
    <property type="match status" value="1"/>
</dbReference>
<keyword evidence="3 7" id="KW-0812">Transmembrane</keyword>
<dbReference type="RefSeq" id="XP_020061086.1">
    <property type="nucleotide sequence ID" value="XM_020200430.1"/>
</dbReference>
<dbReference type="PANTHER" id="PTHR34187:SF2">
    <property type="entry name" value="DUF202 DOMAIN-CONTAINING PROTEIN"/>
    <property type="match status" value="1"/>
</dbReference>
<organism evidence="9 10">
    <name type="scientific">Aspergillus aculeatus (strain ATCC 16872 / CBS 172.66 / WB 5094)</name>
    <dbReference type="NCBI Taxonomy" id="690307"/>
    <lineage>
        <taxon>Eukaryota</taxon>
        <taxon>Fungi</taxon>
        <taxon>Dikarya</taxon>
        <taxon>Ascomycota</taxon>
        <taxon>Pezizomycotina</taxon>
        <taxon>Eurotiomycetes</taxon>
        <taxon>Eurotiomycetidae</taxon>
        <taxon>Eurotiales</taxon>
        <taxon>Aspergillaceae</taxon>
        <taxon>Aspergillus</taxon>
        <taxon>Aspergillus subgen. Circumdati</taxon>
    </lineage>
</organism>
<feature type="compositionally biased region" description="Low complexity" evidence="6">
    <location>
        <begin position="14"/>
        <end position="28"/>
    </location>
</feature>
<keyword evidence="5 7" id="KW-0472">Membrane</keyword>
<dbReference type="VEuPathDB" id="FungiDB:ASPACDRAFT_38308"/>
<dbReference type="InterPro" id="IPR003807">
    <property type="entry name" value="DUF202"/>
</dbReference>
<feature type="compositionally biased region" description="Polar residues" evidence="6">
    <location>
        <begin position="1"/>
        <end position="13"/>
    </location>
</feature>
<evidence type="ECO:0000259" key="8">
    <source>
        <dbReference type="Pfam" id="PF02656"/>
    </source>
</evidence>
<dbReference type="Proteomes" id="UP000184546">
    <property type="component" value="Unassembled WGS sequence"/>
</dbReference>
<dbReference type="OrthoDB" id="199599at2759"/>
<dbReference type="GeneID" id="30974244"/>
<keyword evidence="2" id="KW-1003">Cell membrane</keyword>
<comment type="subcellular location">
    <subcellularLocation>
        <location evidence="1">Cell membrane</location>
        <topology evidence="1">Multi-pass membrane protein</topology>
    </subcellularLocation>
</comment>
<accession>A0A1L9X8I2</accession>
<name>A0A1L9X8I2_ASPA1</name>
<evidence type="ECO:0000313" key="10">
    <source>
        <dbReference type="Proteomes" id="UP000184546"/>
    </source>
</evidence>
<feature type="transmembrane region" description="Helical" evidence="7">
    <location>
        <begin position="252"/>
        <end position="272"/>
    </location>
</feature>
<dbReference type="OMA" id="VSWFSRV"/>
<dbReference type="GO" id="GO:0005886">
    <property type="term" value="C:plasma membrane"/>
    <property type="evidence" value="ECO:0007669"/>
    <property type="project" value="UniProtKB-SubCell"/>
</dbReference>